<feature type="compositionally biased region" description="Polar residues" evidence="3">
    <location>
        <begin position="28"/>
        <end position="42"/>
    </location>
</feature>
<feature type="region of interest" description="Disordered" evidence="3">
    <location>
        <begin position="1"/>
        <end position="137"/>
    </location>
</feature>
<feature type="compositionally biased region" description="Low complexity" evidence="3">
    <location>
        <begin position="17"/>
        <end position="27"/>
    </location>
</feature>
<feature type="compositionally biased region" description="Basic residues" evidence="3">
    <location>
        <begin position="328"/>
        <end position="341"/>
    </location>
</feature>
<dbReference type="Pfam" id="PF08243">
    <property type="entry name" value="SPT2"/>
    <property type="match status" value="1"/>
</dbReference>
<gene>
    <name evidence="4" type="ORF">NA57DRAFT_75187</name>
</gene>
<feature type="compositionally biased region" description="Acidic residues" evidence="3">
    <location>
        <begin position="278"/>
        <end position="294"/>
    </location>
</feature>
<keyword evidence="5" id="KW-1185">Reference proteome</keyword>
<evidence type="ECO:0000256" key="2">
    <source>
        <dbReference type="ARBA" id="ARBA00023054"/>
    </source>
</evidence>
<feature type="region of interest" description="Disordered" evidence="3">
    <location>
        <begin position="151"/>
        <end position="341"/>
    </location>
</feature>
<evidence type="ECO:0000256" key="1">
    <source>
        <dbReference type="ARBA" id="ARBA00006461"/>
    </source>
</evidence>
<feature type="compositionally biased region" description="Basic and acidic residues" evidence="3">
    <location>
        <begin position="307"/>
        <end position="327"/>
    </location>
</feature>
<dbReference type="OrthoDB" id="3946361at2759"/>
<evidence type="ECO:0000313" key="4">
    <source>
        <dbReference type="EMBL" id="KAF2099684.1"/>
    </source>
</evidence>
<proteinExistence type="inferred from homology"/>
<dbReference type="InterPro" id="IPR013256">
    <property type="entry name" value="Chromatin_SPT2"/>
</dbReference>
<sequence length="341" mass="36251">MSFLNSILSSIEGGEKAPSAPSIAAPPRTNSPRTITNGTASNGIAGGAAPPPKRKAEGDTGLVSNKAPRKEVPSATARSASITAPKPAVNPPPPLTGYQGTARPIISVTTASKPTQSTSKPLNGPLSASAASAAAPKKGSFAEILARAQAAQKSAPAIGNIKHKPTEKMTRKERLLKEAEERRTKKLEARGARLGKARRSVSPEKGKATLGVTQKPKREPVDLGYKGTARPAASTTAYKGTMRPSGTASRGSASRSPAPPKPKEKIRMAGYASYSEHEDSDDEMHSDDWDDLSDMEAGAFDLEEEEMRSLRQARKDDIEEQKLENELKRKKLERKGLSSKR</sequence>
<comment type="caution">
    <text evidence="4">The sequence shown here is derived from an EMBL/GenBank/DDBJ whole genome shotgun (WGS) entry which is preliminary data.</text>
</comment>
<dbReference type="SMART" id="SM00784">
    <property type="entry name" value="SPT2"/>
    <property type="match status" value="1"/>
</dbReference>
<organism evidence="4 5">
    <name type="scientific">Rhizodiscina lignyota</name>
    <dbReference type="NCBI Taxonomy" id="1504668"/>
    <lineage>
        <taxon>Eukaryota</taxon>
        <taxon>Fungi</taxon>
        <taxon>Dikarya</taxon>
        <taxon>Ascomycota</taxon>
        <taxon>Pezizomycotina</taxon>
        <taxon>Dothideomycetes</taxon>
        <taxon>Pleosporomycetidae</taxon>
        <taxon>Aulographales</taxon>
        <taxon>Rhizodiscinaceae</taxon>
        <taxon>Rhizodiscina</taxon>
    </lineage>
</organism>
<keyword evidence="2" id="KW-0175">Coiled coil</keyword>
<feature type="compositionally biased region" description="Polar residues" evidence="3">
    <location>
        <begin position="107"/>
        <end position="121"/>
    </location>
</feature>
<evidence type="ECO:0000313" key="5">
    <source>
        <dbReference type="Proteomes" id="UP000799772"/>
    </source>
</evidence>
<evidence type="ECO:0008006" key="6">
    <source>
        <dbReference type="Google" id="ProtNLM"/>
    </source>
</evidence>
<feature type="compositionally biased region" description="Basic and acidic residues" evidence="3">
    <location>
        <begin position="164"/>
        <end position="191"/>
    </location>
</feature>
<reference evidence="4" key="1">
    <citation type="journal article" date="2020" name="Stud. Mycol.">
        <title>101 Dothideomycetes genomes: a test case for predicting lifestyles and emergence of pathogens.</title>
        <authorList>
            <person name="Haridas S."/>
            <person name="Albert R."/>
            <person name="Binder M."/>
            <person name="Bloem J."/>
            <person name="Labutti K."/>
            <person name="Salamov A."/>
            <person name="Andreopoulos B."/>
            <person name="Baker S."/>
            <person name="Barry K."/>
            <person name="Bills G."/>
            <person name="Bluhm B."/>
            <person name="Cannon C."/>
            <person name="Castanera R."/>
            <person name="Culley D."/>
            <person name="Daum C."/>
            <person name="Ezra D."/>
            <person name="Gonzalez J."/>
            <person name="Henrissat B."/>
            <person name="Kuo A."/>
            <person name="Liang C."/>
            <person name="Lipzen A."/>
            <person name="Lutzoni F."/>
            <person name="Magnuson J."/>
            <person name="Mondo S."/>
            <person name="Nolan M."/>
            <person name="Ohm R."/>
            <person name="Pangilinan J."/>
            <person name="Park H.-J."/>
            <person name="Ramirez L."/>
            <person name="Alfaro M."/>
            <person name="Sun H."/>
            <person name="Tritt A."/>
            <person name="Yoshinaga Y."/>
            <person name="Zwiers L.-H."/>
            <person name="Turgeon B."/>
            <person name="Goodwin S."/>
            <person name="Spatafora J."/>
            <person name="Crous P."/>
            <person name="Grigoriev I."/>
        </authorList>
    </citation>
    <scope>NUCLEOTIDE SEQUENCE</scope>
    <source>
        <strain evidence="4">CBS 133067</strain>
    </source>
</reference>
<name>A0A9P4MBF2_9PEZI</name>
<evidence type="ECO:0000256" key="3">
    <source>
        <dbReference type="SAM" id="MobiDB-lite"/>
    </source>
</evidence>
<feature type="compositionally biased region" description="Low complexity" evidence="3">
    <location>
        <begin position="243"/>
        <end position="256"/>
    </location>
</feature>
<comment type="similarity">
    <text evidence="1">Belongs to the SPT2 family.</text>
</comment>
<protein>
    <recommendedName>
        <fullName evidence="6">SPT2 chromatin protein</fullName>
    </recommendedName>
</protein>
<accession>A0A9P4MBF2</accession>
<dbReference type="EMBL" id="ML978125">
    <property type="protein sequence ID" value="KAF2099684.1"/>
    <property type="molecule type" value="Genomic_DNA"/>
</dbReference>
<dbReference type="AlphaFoldDB" id="A0A9P4MBF2"/>
<dbReference type="Proteomes" id="UP000799772">
    <property type="component" value="Unassembled WGS sequence"/>
</dbReference>